<dbReference type="PANTHER" id="PTHR43719">
    <property type="entry name" value="TWO-COMPONENT HISTIDINE KINASE"/>
    <property type="match status" value="1"/>
</dbReference>
<gene>
    <name evidence="4" type="ORF">VC83_07388</name>
</gene>
<dbReference type="RefSeq" id="XP_024321343.1">
    <property type="nucleotide sequence ID" value="XM_024470961.1"/>
</dbReference>
<dbReference type="InterPro" id="IPR011006">
    <property type="entry name" value="CheY-like_superfamily"/>
</dbReference>
<dbReference type="Gene3D" id="3.40.50.2300">
    <property type="match status" value="1"/>
</dbReference>
<dbReference type="InterPro" id="IPR050956">
    <property type="entry name" value="2C_system_His_kinase"/>
</dbReference>
<evidence type="ECO:0000256" key="1">
    <source>
        <dbReference type="ARBA" id="ARBA00022553"/>
    </source>
</evidence>
<proteinExistence type="predicted"/>
<dbReference type="SMART" id="SM00448">
    <property type="entry name" value="REC"/>
    <property type="match status" value="1"/>
</dbReference>
<dbReference type="PROSITE" id="PS50110">
    <property type="entry name" value="RESPONSE_REGULATORY"/>
    <property type="match status" value="1"/>
</dbReference>
<evidence type="ECO:0000256" key="2">
    <source>
        <dbReference type="PROSITE-ProRule" id="PRU00169"/>
    </source>
</evidence>
<dbReference type="Proteomes" id="UP000077154">
    <property type="component" value="Unassembled WGS sequence"/>
</dbReference>
<name>A0A177A193_9PEZI</name>
<feature type="domain" description="Response regulatory" evidence="3">
    <location>
        <begin position="43"/>
        <end position="176"/>
    </location>
</feature>
<dbReference type="OrthoDB" id="303614at2759"/>
<dbReference type="GeneID" id="36290434"/>
<comment type="caution">
    <text evidence="2">Lacks conserved residue(s) required for the propagation of feature annotation.</text>
</comment>
<dbReference type="CDD" id="cd17546">
    <property type="entry name" value="REC_hyHK_CKI1_RcsC-like"/>
    <property type="match status" value="1"/>
</dbReference>
<accession>A0A177A193</accession>
<evidence type="ECO:0000313" key="4">
    <source>
        <dbReference type="EMBL" id="OAF56045.1"/>
    </source>
</evidence>
<sequence length="184" mass="20422">MWLRLNSSDVPSENALSELLKGTSISDTAGVTESPPAPLEPPKMLLVEDNPVNMMLLATYMKRNGWDYEEATNGLIALQAFQNRPQGFDVIFMGYESIRKIRAVEAERRAAYGVQLQSLSSPPTPPSPPAFSLLVIALTGFSSQNDQEMAFDSGMDIFMTKPVRFRDVGSILDGWMKTREERSS</sequence>
<dbReference type="PANTHER" id="PTHR43719:SF28">
    <property type="entry name" value="PEROXIDE STRESS-ACTIVATED HISTIDINE KINASE MAK1-RELATED"/>
    <property type="match status" value="1"/>
</dbReference>
<evidence type="ECO:0000259" key="3">
    <source>
        <dbReference type="PROSITE" id="PS50110"/>
    </source>
</evidence>
<dbReference type="VEuPathDB" id="FungiDB:GMDG_03415"/>
<dbReference type="AlphaFoldDB" id="A0A177A193"/>
<dbReference type="InterPro" id="IPR001789">
    <property type="entry name" value="Sig_transdc_resp-reg_receiver"/>
</dbReference>
<keyword evidence="1" id="KW-0597">Phosphoprotein</keyword>
<dbReference type="SUPFAM" id="SSF52172">
    <property type="entry name" value="CheY-like"/>
    <property type="match status" value="1"/>
</dbReference>
<protein>
    <recommendedName>
        <fullName evidence="3">Response regulatory domain-containing protein</fullName>
    </recommendedName>
</protein>
<dbReference type="GO" id="GO:0000160">
    <property type="term" value="P:phosphorelay signal transduction system"/>
    <property type="evidence" value="ECO:0007669"/>
    <property type="project" value="InterPro"/>
</dbReference>
<organism evidence="4">
    <name type="scientific">Pseudogymnoascus destructans</name>
    <dbReference type="NCBI Taxonomy" id="655981"/>
    <lineage>
        <taxon>Eukaryota</taxon>
        <taxon>Fungi</taxon>
        <taxon>Dikarya</taxon>
        <taxon>Ascomycota</taxon>
        <taxon>Pezizomycotina</taxon>
        <taxon>Leotiomycetes</taxon>
        <taxon>Thelebolales</taxon>
        <taxon>Thelebolaceae</taxon>
        <taxon>Pseudogymnoascus</taxon>
    </lineage>
</organism>
<dbReference type="EMBL" id="KV441405">
    <property type="protein sequence ID" value="OAF56045.1"/>
    <property type="molecule type" value="Genomic_DNA"/>
</dbReference>
<reference evidence="4" key="1">
    <citation type="submission" date="2016-03" db="EMBL/GenBank/DDBJ databases">
        <title>Updated assembly of Pseudogymnoascus destructans, the fungus causing white-nose syndrome of bats.</title>
        <authorList>
            <person name="Palmer J.M."/>
            <person name="Drees K.P."/>
            <person name="Foster J.T."/>
            <person name="Lindner D.L."/>
        </authorList>
    </citation>
    <scope>NUCLEOTIDE SEQUENCE [LARGE SCALE GENOMIC DNA]</scope>
    <source>
        <strain evidence="4">20631-21</strain>
    </source>
</reference>